<name>D3B1Y1_HETP5</name>
<dbReference type="RefSeq" id="XP_020437414.1">
    <property type="nucleotide sequence ID" value="XM_020573297.1"/>
</dbReference>
<dbReference type="GeneID" id="31357831"/>
<evidence type="ECO:0000313" key="1">
    <source>
        <dbReference type="EMBL" id="EFA85305.1"/>
    </source>
</evidence>
<accession>D3B1Y1</accession>
<dbReference type="AlphaFoldDB" id="D3B1Y1"/>
<sequence>MLFKSLRNIQFSSNMSNFQILNTHTVGSSLNTNGLESSVNTTATPVFKSFDQISVIPREKQKGSHDRLYFYLNSKF</sequence>
<proteinExistence type="predicted"/>
<dbReference type="Proteomes" id="UP000001396">
    <property type="component" value="Unassembled WGS sequence"/>
</dbReference>
<gene>
    <name evidence="1" type="ORF">PPL_02306</name>
</gene>
<protein>
    <submittedName>
        <fullName evidence="1">Uncharacterized protein</fullName>
    </submittedName>
</protein>
<organism evidence="1 2">
    <name type="scientific">Heterostelium pallidum (strain ATCC 26659 / Pp 5 / PN500)</name>
    <name type="common">Cellular slime mold</name>
    <name type="synonym">Polysphondylium pallidum</name>
    <dbReference type="NCBI Taxonomy" id="670386"/>
    <lineage>
        <taxon>Eukaryota</taxon>
        <taxon>Amoebozoa</taxon>
        <taxon>Evosea</taxon>
        <taxon>Eumycetozoa</taxon>
        <taxon>Dictyostelia</taxon>
        <taxon>Acytosteliales</taxon>
        <taxon>Acytosteliaceae</taxon>
        <taxon>Heterostelium</taxon>
    </lineage>
</organism>
<dbReference type="InParanoid" id="D3B1Y1"/>
<dbReference type="EMBL" id="ADBJ01000008">
    <property type="protein sequence ID" value="EFA85305.1"/>
    <property type="molecule type" value="Genomic_DNA"/>
</dbReference>
<keyword evidence="2" id="KW-1185">Reference proteome</keyword>
<evidence type="ECO:0000313" key="2">
    <source>
        <dbReference type="Proteomes" id="UP000001396"/>
    </source>
</evidence>
<reference evidence="1 2" key="1">
    <citation type="journal article" date="2011" name="Genome Res.">
        <title>Phylogeny-wide analysis of social amoeba genomes highlights ancient origins for complex intercellular communication.</title>
        <authorList>
            <person name="Heidel A.J."/>
            <person name="Lawal H.M."/>
            <person name="Felder M."/>
            <person name="Schilde C."/>
            <person name="Helps N.R."/>
            <person name="Tunggal B."/>
            <person name="Rivero F."/>
            <person name="John U."/>
            <person name="Schleicher M."/>
            <person name="Eichinger L."/>
            <person name="Platzer M."/>
            <person name="Noegel A.A."/>
            <person name="Schaap P."/>
            <person name="Gloeckner G."/>
        </authorList>
    </citation>
    <scope>NUCLEOTIDE SEQUENCE [LARGE SCALE GENOMIC DNA]</scope>
    <source>
        <strain evidence="2">ATCC 26659 / Pp 5 / PN500</strain>
    </source>
</reference>
<comment type="caution">
    <text evidence="1">The sequence shown here is derived from an EMBL/GenBank/DDBJ whole genome shotgun (WGS) entry which is preliminary data.</text>
</comment>